<feature type="domain" description="Transposase IS66 zinc-finger binding" evidence="3">
    <location>
        <begin position="125"/>
        <end position="156"/>
    </location>
</feature>
<gene>
    <name evidence="5" type="ORF">WKW79_36945</name>
</gene>
<dbReference type="PANTHER" id="PTHR33678:SF1">
    <property type="entry name" value="BLL1576 PROTEIN"/>
    <property type="match status" value="1"/>
</dbReference>
<dbReference type="EMBL" id="JBBKZS010000086">
    <property type="protein sequence ID" value="MEJ8860159.1"/>
    <property type="molecule type" value="Genomic_DNA"/>
</dbReference>
<feature type="domain" description="Transposase IS66 central" evidence="2">
    <location>
        <begin position="177"/>
        <end position="336"/>
    </location>
</feature>
<evidence type="ECO:0000313" key="5">
    <source>
        <dbReference type="EMBL" id="MEJ8860159.1"/>
    </source>
</evidence>
<protein>
    <submittedName>
        <fullName evidence="5">Transposase</fullName>
    </submittedName>
</protein>
<name>A0ABU8XKB8_9BURK</name>
<feature type="coiled-coil region" evidence="1">
    <location>
        <begin position="17"/>
        <end position="55"/>
    </location>
</feature>
<dbReference type="PANTHER" id="PTHR33678">
    <property type="entry name" value="BLL1576 PROTEIN"/>
    <property type="match status" value="1"/>
</dbReference>
<keyword evidence="1" id="KW-0175">Coiled coil</keyword>
<dbReference type="Pfam" id="PF03050">
    <property type="entry name" value="DDE_Tnp_IS66"/>
    <property type="match status" value="1"/>
</dbReference>
<dbReference type="InterPro" id="IPR024463">
    <property type="entry name" value="Transposase_TnpC_homeodom"/>
</dbReference>
<proteinExistence type="predicted"/>
<evidence type="ECO:0000259" key="2">
    <source>
        <dbReference type="Pfam" id="PF03050"/>
    </source>
</evidence>
<evidence type="ECO:0000256" key="1">
    <source>
        <dbReference type="SAM" id="Coils"/>
    </source>
</evidence>
<dbReference type="RefSeq" id="WP_340340183.1">
    <property type="nucleotide sequence ID" value="NZ_JBBKZS010000086.1"/>
</dbReference>
<evidence type="ECO:0000313" key="6">
    <source>
        <dbReference type="Proteomes" id="UP001367030"/>
    </source>
</evidence>
<dbReference type="Pfam" id="PF13007">
    <property type="entry name" value="LZ_Tnp_IS66"/>
    <property type="match status" value="1"/>
</dbReference>
<dbReference type="InterPro" id="IPR024474">
    <property type="entry name" value="Znf_dom_IS66"/>
</dbReference>
<dbReference type="Pfam" id="PF13005">
    <property type="entry name" value="zf-IS66"/>
    <property type="match status" value="1"/>
</dbReference>
<dbReference type="InterPro" id="IPR004291">
    <property type="entry name" value="Transposase_IS66_central"/>
</dbReference>
<dbReference type="InterPro" id="IPR052344">
    <property type="entry name" value="Transposase-related"/>
</dbReference>
<keyword evidence="6" id="KW-1185">Reference proteome</keyword>
<feature type="domain" description="Transposase TnpC homeodomain" evidence="4">
    <location>
        <begin position="45"/>
        <end position="110"/>
    </location>
</feature>
<evidence type="ECO:0000259" key="3">
    <source>
        <dbReference type="Pfam" id="PF13005"/>
    </source>
</evidence>
<dbReference type="Proteomes" id="UP001367030">
    <property type="component" value="Unassembled WGS sequence"/>
</dbReference>
<reference evidence="5 6" key="1">
    <citation type="submission" date="2024-03" db="EMBL/GenBank/DDBJ databases">
        <title>Novel species of the genus Variovorax.</title>
        <authorList>
            <person name="Liu Q."/>
            <person name="Xin Y.-H."/>
        </authorList>
    </citation>
    <scope>NUCLEOTIDE SEQUENCE [LARGE SCALE GENOMIC DNA]</scope>
    <source>
        <strain evidence="5 6">KACC 18901</strain>
    </source>
</reference>
<organism evidence="5 6">
    <name type="scientific">Variovorax robiniae</name>
    <dbReference type="NCBI Taxonomy" id="1836199"/>
    <lineage>
        <taxon>Bacteria</taxon>
        <taxon>Pseudomonadati</taxon>
        <taxon>Pseudomonadota</taxon>
        <taxon>Betaproteobacteria</taxon>
        <taxon>Burkholderiales</taxon>
        <taxon>Comamonadaceae</taxon>
        <taxon>Variovorax</taxon>
    </lineage>
</organism>
<sequence length="361" mass="40470">MQLLAVPVDRASLPDDVEVLKDMLVEAAQAFQALRAQASQQMSSLAAQLAEFKRRVFGSRSEALAVLQPELWQDVVELPVPPEQHDEVKGHRRRRQGRPAIDESLPRRRVEYDLCDEDKAAFARVVRIGEEVSETLEYTPARLEVLQHARLKYRCEDEAGRSTIRTAWAQASPLVRSNAGPGLLAHVTVSKYADHCPLARQERVLARHGVRRSRQTLCDWTLGTAELLAPLMAPLKRHVLGSAVIFTDDTTLALKAPRGESQGKTITARLWVYLAGGWLPDPEHRWRRVAPAALYDFTTDRSGSHARHMLGAWRGFLQADDFSGYAASFRAGVVHAAPDRHFKFPRLSTPKFLRAGQGLHY</sequence>
<comment type="caution">
    <text evidence="5">The sequence shown here is derived from an EMBL/GenBank/DDBJ whole genome shotgun (WGS) entry which is preliminary data.</text>
</comment>
<accession>A0ABU8XKB8</accession>
<evidence type="ECO:0000259" key="4">
    <source>
        <dbReference type="Pfam" id="PF13007"/>
    </source>
</evidence>